<dbReference type="InterPro" id="IPR000719">
    <property type="entry name" value="Prot_kinase_dom"/>
</dbReference>
<dbReference type="SUPFAM" id="SSF56112">
    <property type="entry name" value="Protein kinase-like (PK-like)"/>
    <property type="match status" value="1"/>
</dbReference>
<protein>
    <submittedName>
        <fullName evidence="2">Kinase-like domain-containing protein</fullName>
    </submittedName>
</protein>
<dbReference type="GO" id="GO:0004674">
    <property type="term" value="F:protein serine/threonine kinase activity"/>
    <property type="evidence" value="ECO:0007669"/>
    <property type="project" value="TreeGrafter"/>
</dbReference>
<dbReference type="OrthoDB" id="2420377at2759"/>
<dbReference type="GO" id="GO:0005524">
    <property type="term" value="F:ATP binding"/>
    <property type="evidence" value="ECO:0007669"/>
    <property type="project" value="InterPro"/>
</dbReference>
<dbReference type="AlphaFoldDB" id="A0A8H3QXR8"/>
<dbReference type="InterPro" id="IPR051681">
    <property type="entry name" value="Ser/Thr_Kinases-Pseudokinases"/>
</dbReference>
<accession>A0A8H3QXR8</accession>
<feature type="domain" description="Protein kinase" evidence="1">
    <location>
        <begin position="264"/>
        <end position="535"/>
    </location>
</feature>
<dbReference type="InterPro" id="IPR001245">
    <property type="entry name" value="Ser-Thr/Tyr_kinase_cat_dom"/>
</dbReference>
<reference evidence="2" key="1">
    <citation type="submission" date="2019-10" db="EMBL/GenBank/DDBJ databases">
        <title>Conservation and host-specific expression of non-tandemly repeated heterogenous ribosome RNA gene in arbuscular mycorrhizal fungi.</title>
        <authorList>
            <person name="Maeda T."/>
            <person name="Kobayashi Y."/>
            <person name="Nakagawa T."/>
            <person name="Ezawa T."/>
            <person name="Yamaguchi K."/>
            <person name="Bino T."/>
            <person name="Nishimoto Y."/>
            <person name="Shigenobu S."/>
            <person name="Kawaguchi M."/>
        </authorList>
    </citation>
    <scope>NUCLEOTIDE SEQUENCE</scope>
    <source>
        <strain evidence="2">HR1</strain>
    </source>
</reference>
<keyword evidence="2" id="KW-0808">Transferase</keyword>
<dbReference type="Proteomes" id="UP000615446">
    <property type="component" value="Unassembled WGS sequence"/>
</dbReference>
<proteinExistence type="predicted"/>
<organism evidence="2 3">
    <name type="scientific">Rhizophagus clarus</name>
    <dbReference type="NCBI Taxonomy" id="94130"/>
    <lineage>
        <taxon>Eukaryota</taxon>
        <taxon>Fungi</taxon>
        <taxon>Fungi incertae sedis</taxon>
        <taxon>Mucoromycota</taxon>
        <taxon>Glomeromycotina</taxon>
        <taxon>Glomeromycetes</taxon>
        <taxon>Glomerales</taxon>
        <taxon>Glomeraceae</taxon>
        <taxon>Rhizophagus</taxon>
    </lineage>
</organism>
<name>A0A8H3QXR8_9GLOM</name>
<evidence type="ECO:0000313" key="2">
    <source>
        <dbReference type="EMBL" id="GES95362.1"/>
    </source>
</evidence>
<dbReference type="Pfam" id="PF07714">
    <property type="entry name" value="PK_Tyr_Ser-Thr"/>
    <property type="match status" value="1"/>
</dbReference>
<sequence>MTDEFLNETTVLYDSYGISQNPNTKEYILMKKQLKMSNNSSVTFEWVPYSEFIDIRELEDNCLTTAIWKEGPLYFDVDKMKWMRTTYEKVCLKYLSQDDTNEFINEDESSLTNEIGFGISQNPDTNDYILVFKNDYFDMRCEKCDNKYENRRHKWFLLKYLSNSQNINKKFLSEIIYLIEKSYGISQDPNTKDYILILQLKYYCEQCGKQYDNKFEINTKSCFSCQISHEDKKINDLIQEMRLNIDHNSNESGIIFEWIPYDQFNDIKGIGKGGFSAVYSAIWKDGSLCYAIVGFHYEWRREPNKKVALKCLHNSQNFLDEFINKVKAYPNQKIDNILKLYGISQNPDTKDYIMVLEYAEGGNFNNYLDKNYDNFDWFNGLKVLKDIFKGLSKIHQKHKVHCDFHMGNILFTSTRDACISDMGLCKKIDDNNKTNIYGVIPYVSPEVLKGKPYTQPADIYSSGMIMYVIATGRQPFADFAHDEALVLNIYNGIRPEISEKLVPKCYIDLMKRCWDSNPNNRPNSVEIKEMIELFYNSLDQKFKKKQQHCEIEKQFKETQEYRKENFLSLKNNKSTIHAQAIYTSRLLNPFIKVIEQ</sequence>
<dbReference type="PANTHER" id="PTHR44329">
    <property type="entry name" value="SERINE/THREONINE-PROTEIN KINASE TNNI3K-RELATED"/>
    <property type="match status" value="1"/>
</dbReference>
<evidence type="ECO:0000259" key="1">
    <source>
        <dbReference type="PROSITE" id="PS50011"/>
    </source>
</evidence>
<comment type="caution">
    <text evidence="2">The sequence shown here is derived from an EMBL/GenBank/DDBJ whole genome shotgun (WGS) entry which is preliminary data.</text>
</comment>
<dbReference type="PROSITE" id="PS50011">
    <property type="entry name" value="PROTEIN_KINASE_DOM"/>
    <property type="match status" value="1"/>
</dbReference>
<evidence type="ECO:0000313" key="3">
    <source>
        <dbReference type="Proteomes" id="UP000615446"/>
    </source>
</evidence>
<dbReference type="InterPro" id="IPR011009">
    <property type="entry name" value="Kinase-like_dom_sf"/>
</dbReference>
<gene>
    <name evidence="2" type="ORF">RCL2_002203700</name>
</gene>
<dbReference type="Gene3D" id="1.10.510.10">
    <property type="entry name" value="Transferase(Phosphotransferase) domain 1"/>
    <property type="match status" value="1"/>
</dbReference>
<dbReference type="EMBL" id="BLAL01000242">
    <property type="protein sequence ID" value="GES95362.1"/>
    <property type="molecule type" value="Genomic_DNA"/>
</dbReference>
<keyword evidence="2" id="KW-0418">Kinase</keyword>